<dbReference type="OrthoDB" id="2640446at2759"/>
<evidence type="ECO:0000259" key="2">
    <source>
        <dbReference type="Pfam" id="PF25597"/>
    </source>
</evidence>
<name>A0A9Q3EQB4_9BASI</name>
<accession>A0A9Q3EQB4</accession>
<dbReference type="InterPro" id="IPR057670">
    <property type="entry name" value="SH3_retrovirus"/>
</dbReference>
<evidence type="ECO:0000313" key="3">
    <source>
        <dbReference type="EMBL" id="MBW0526411.1"/>
    </source>
</evidence>
<feature type="domain" description="Retroviral polymerase SH3-like" evidence="2">
    <location>
        <begin position="55"/>
        <end position="115"/>
    </location>
</feature>
<proteinExistence type="predicted"/>
<sequence>MLILSNLPALLWPWAFRHATWIFNQSLHCDKEKTPFEILGNKKPSLDLLRVFRAKSFIHIHTSRKDLSSRAVVGYHLGLAEDSKGWLFWVPGKRMVVRAASETFDEDSFYSSNTNDDLQLQSIQATNLFDQSMINEIKKQDELTHSMTRGSDPANILPAMYCAIML</sequence>
<gene>
    <name evidence="3" type="ORF">O181_066126</name>
</gene>
<feature type="signal peptide" evidence="1">
    <location>
        <begin position="1"/>
        <end position="19"/>
    </location>
</feature>
<keyword evidence="4" id="KW-1185">Reference proteome</keyword>
<reference evidence="3" key="1">
    <citation type="submission" date="2021-03" db="EMBL/GenBank/DDBJ databases">
        <title>Draft genome sequence of rust myrtle Austropuccinia psidii MF-1, a brazilian biotype.</title>
        <authorList>
            <person name="Quecine M.C."/>
            <person name="Pachon D.M.R."/>
            <person name="Bonatelli M.L."/>
            <person name="Correr F.H."/>
            <person name="Franceschini L.M."/>
            <person name="Leite T.F."/>
            <person name="Margarido G.R.A."/>
            <person name="Almeida C.A."/>
            <person name="Ferrarezi J.A."/>
            <person name="Labate C.A."/>
        </authorList>
    </citation>
    <scope>NUCLEOTIDE SEQUENCE</scope>
    <source>
        <strain evidence="3">MF-1</strain>
    </source>
</reference>
<organism evidence="3 4">
    <name type="scientific">Austropuccinia psidii MF-1</name>
    <dbReference type="NCBI Taxonomy" id="1389203"/>
    <lineage>
        <taxon>Eukaryota</taxon>
        <taxon>Fungi</taxon>
        <taxon>Dikarya</taxon>
        <taxon>Basidiomycota</taxon>
        <taxon>Pucciniomycotina</taxon>
        <taxon>Pucciniomycetes</taxon>
        <taxon>Pucciniales</taxon>
        <taxon>Sphaerophragmiaceae</taxon>
        <taxon>Austropuccinia</taxon>
    </lineage>
</organism>
<dbReference type="EMBL" id="AVOT02032642">
    <property type="protein sequence ID" value="MBW0526411.1"/>
    <property type="molecule type" value="Genomic_DNA"/>
</dbReference>
<feature type="chain" id="PRO_5040510269" description="Retroviral polymerase SH3-like domain-containing protein" evidence="1">
    <location>
        <begin position="20"/>
        <end position="166"/>
    </location>
</feature>
<comment type="caution">
    <text evidence="3">The sequence shown here is derived from an EMBL/GenBank/DDBJ whole genome shotgun (WGS) entry which is preliminary data.</text>
</comment>
<evidence type="ECO:0000256" key="1">
    <source>
        <dbReference type="SAM" id="SignalP"/>
    </source>
</evidence>
<dbReference type="Proteomes" id="UP000765509">
    <property type="component" value="Unassembled WGS sequence"/>
</dbReference>
<evidence type="ECO:0000313" key="4">
    <source>
        <dbReference type="Proteomes" id="UP000765509"/>
    </source>
</evidence>
<protein>
    <recommendedName>
        <fullName evidence="2">Retroviral polymerase SH3-like domain-containing protein</fullName>
    </recommendedName>
</protein>
<dbReference type="Pfam" id="PF25597">
    <property type="entry name" value="SH3_retrovirus"/>
    <property type="match status" value="1"/>
</dbReference>
<keyword evidence="1" id="KW-0732">Signal</keyword>
<dbReference type="AlphaFoldDB" id="A0A9Q3EQB4"/>